<accession>A0AAV7T036</accession>
<evidence type="ECO:0000313" key="2">
    <source>
        <dbReference type="EMBL" id="KAJ1169611.1"/>
    </source>
</evidence>
<feature type="region of interest" description="Disordered" evidence="1">
    <location>
        <begin position="68"/>
        <end position="93"/>
    </location>
</feature>
<name>A0AAV7T036_PLEWA</name>
<gene>
    <name evidence="2" type="ORF">NDU88_001502</name>
</gene>
<sequence length="124" mass="13109">MINCTSSPNLLERASEDAPGEGGRGARVLGRGSVASRADGSGQRPDTIYYHLLRFRLGRHLSLRWTVTGTAEGAPRPSSAEGRIPSQASREGRAEALTQKAELPVSLCPHTASAAPARCLCLDV</sequence>
<dbReference type="Proteomes" id="UP001066276">
    <property type="component" value="Chromosome 4_1"/>
</dbReference>
<comment type="caution">
    <text evidence="2">The sequence shown here is derived from an EMBL/GenBank/DDBJ whole genome shotgun (WGS) entry which is preliminary data.</text>
</comment>
<feature type="region of interest" description="Disordered" evidence="1">
    <location>
        <begin position="1"/>
        <end position="45"/>
    </location>
</feature>
<evidence type="ECO:0000313" key="3">
    <source>
        <dbReference type="Proteomes" id="UP001066276"/>
    </source>
</evidence>
<organism evidence="2 3">
    <name type="scientific">Pleurodeles waltl</name>
    <name type="common">Iberian ribbed newt</name>
    <dbReference type="NCBI Taxonomy" id="8319"/>
    <lineage>
        <taxon>Eukaryota</taxon>
        <taxon>Metazoa</taxon>
        <taxon>Chordata</taxon>
        <taxon>Craniata</taxon>
        <taxon>Vertebrata</taxon>
        <taxon>Euteleostomi</taxon>
        <taxon>Amphibia</taxon>
        <taxon>Batrachia</taxon>
        <taxon>Caudata</taxon>
        <taxon>Salamandroidea</taxon>
        <taxon>Salamandridae</taxon>
        <taxon>Pleurodelinae</taxon>
        <taxon>Pleurodeles</taxon>
    </lineage>
</organism>
<evidence type="ECO:0000256" key="1">
    <source>
        <dbReference type="SAM" id="MobiDB-lite"/>
    </source>
</evidence>
<dbReference type="AlphaFoldDB" id="A0AAV7T036"/>
<protein>
    <submittedName>
        <fullName evidence="2">Uncharacterized protein</fullName>
    </submittedName>
</protein>
<keyword evidence="3" id="KW-1185">Reference proteome</keyword>
<reference evidence="2" key="1">
    <citation type="journal article" date="2022" name="bioRxiv">
        <title>Sequencing and chromosome-scale assembly of the giantPleurodeles waltlgenome.</title>
        <authorList>
            <person name="Brown T."/>
            <person name="Elewa A."/>
            <person name="Iarovenko S."/>
            <person name="Subramanian E."/>
            <person name="Araus A.J."/>
            <person name="Petzold A."/>
            <person name="Susuki M."/>
            <person name="Suzuki K.-i.T."/>
            <person name="Hayashi T."/>
            <person name="Toyoda A."/>
            <person name="Oliveira C."/>
            <person name="Osipova E."/>
            <person name="Leigh N.D."/>
            <person name="Simon A."/>
            <person name="Yun M.H."/>
        </authorList>
    </citation>
    <scope>NUCLEOTIDE SEQUENCE</scope>
    <source>
        <strain evidence="2">20211129_DDA</strain>
        <tissue evidence="2">Liver</tissue>
    </source>
</reference>
<dbReference type="EMBL" id="JANPWB010000007">
    <property type="protein sequence ID" value="KAJ1169611.1"/>
    <property type="molecule type" value="Genomic_DNA"/>
</dbReference>
<proteinExistence type="predicted"/>